<comment type="function">
    <text evidence="1 13">Transfers the gamma-phosphate of ATP to the 4'-position of a tetraacyldisaccharide 1-phosphate intermediate (termed DS-1-P) to form tetraacyldisaccharide 1,4'-bis-phosphate (lipid IVA).</text>
</comment>
<evidence type="ECO:0000256" key="4">
    <source>
        <dbReference type="ARBA" id="ARBA00016436"/>
    </source>
</evidence>
<evidence type="ECO:0000256" key="5">
    <source>
        <dbReference type="ARBA" id="ARBA00022516"/>
    </source>
</evidence>
<name>A0ABS7YJT0_9VIBR</name>
<evidence type="ECO:0000256" key="9">
    <source>
        <dbReference type="ARBA" id="ARBA00022777"/>
    </source>
</evidence>
<protein>
    <recommendedName>
        <fullName evidence="4 13">Tetraacyldisaccharide 4'-kinase</fullName>
        <ecNumber evidence="3 13">2.7.1.130</ecNumber>
    </recommendedName>
    <alternativeName>
        <fullName evidence="12 13">Lipid A 4'-kinase</fullName>
    </alternativeName>
</protein>
<reference evidence="15" key="1">
    <citation type="submission" date="2023-07" db="EMBL/GenBank/DDBJ databases">
        <title>Molecular identification of indigenous halophilic bacteria isolated from red sea cost, biodegradation of synthetic dyes and assessment of degraded metabolite toxicity.</title>
        <authorList>
            <person name="Chaieb K."/>
            <person name="Altayb H.N."/>
        </authorList>
    </citation>
    <scope>NUCLEOTIDE SEQUENCE [LARGE SCALE GENOMIC DNA]</scope>
    <source>
        <strain evidence="15">K20</strain>
    </source>
</reference>
<evidence type="ECO:0000256" key="2">
    <source>
        <dbReference type="ARBA" id="ARBA00004870"/>
    </source>
</evidence>
<dbReference type="EC" id="2.7.1.130" evidence="3 13"/>
<dbReference type="Proteomes" id="UP001199044">
    <property type="component" value="Unassembled WGS sequence"/>
</dbReference>
<dbReference type="NCBIfam" id="TIGR00682">
    <property type="entry name" value="lpxK"/>
    <property type="match status" value="1"/>
</dbReference>
<gene>
    <name evidence="13 14" type="primary">lpxK</name>
    <name evidence="14" type="ORF">LDJ79_07435</name>
</gene>
<feature type="binding site" evidence="13">
    <location>
        <begin position="59"/>
        <end position="66"/>
    </location>
    <ligand>
        <name>ATP</name>
        <dbReference type="ChEBI" id="CHEBI:30616"/>
    </ligand>
</feature>
<dbReference type="GO" id="GO:0009029">
    <property type="term" value="F:lipid-A 4'-kinase activity"/>
    <property type="evidence" value="ECO:0007669"/>
    <property type="project" value="UniProtKB-EC"/>
</dbReference>
<dbReference type="SUPFAM" id="SSF52540">
    <property type="entry name" value="P-loop containing nucleoside triphosphate hydrolases"/>
    <property type="match status" value="1"/>
</dbReference>
<sequence>MIEKIWFQRSVLFYLLWPLLWPLSCLFSKVSRSRRQAYADGGKARYRAPVPVVVVGNITAGGNGKTPVVIWLVETLLALGYKPGVVSRGYGAKAPQYPLVLNATTPTSHCGDEPKLIHQRTGVPVAVDPNRSEAVKSLLNQGINIIITDDGLQHYALERDIELVVIDGVRRFGNQHLIPLGPLREPMSRLGQVDFKITNGGQAQDSEIAMSLRPDDAVNLVTGERCSAASLTRLVAFAGIGHPPRFFNTLKQLGANPLVTKSFSDHEDFSPAELEALDQRGDNLIMTEKDAVKCAHIAKENWWYLPVTATLAAPDAERIIHKIQEVMEHYGSSTT</sequence>
<evidence type="ECO:0000313" key="15">
    <source>
        <dbReference type="Proteomes" id="UP001199044"/>
    </source>
</evidence>
<dbReference type="InterPro" id="IPR027417">
    <property type="entry name" value="P-loop_NTPase"/>
</dbReference>
<keyword evidence="5 13" id="KW-0444">Lipid biosynthesis</keyword>
<evidence type="ECO:0000313" key="14">
    <source>
        <dbReference type="EMBL" id="MCA2015938.1"/>
    </source>
</evidence>
<dbReference type="Pfam" id="PF02606">
    <property type="entry name" value="LpxK"/>
    <property type="match status" value="1"/>
</dbReference>
<dbReference type="InterPro" id="IPR003758">
    <property type="entry name" value="LpxK"/>
</dbReference>
<evidence type="ECO:0000256" key="12">
    <source>
        <dbReference type="ARBA" id="ARBA00029757"/>
    </source>
</evidence>
<evidence type="ECO:0000256" key="3">
    <source>
        <dbReference type="ARBA" id="ARBA00012071"/>
    </source>
</evidence>
<dbReference type="PANTHER" id="PTHR42724">
    <property type="entry name" value="TETRAACYLDISACCHARIDE 4'-KINASE"/>
    <property type="match status" value="1"/>
</dbReference>
<dbReference type="RefSeq" id="WP_225250130.1">
    <property type="nucleotide sequence ID" value="NZ_JAIWIU010000042.1"/>
</dbReference>
<organism evidence="14 15">
    <name type="scientific">Vibrio tritonius</name>
    <dbReference type="NCBI Taxonomy" id="1435069"/>
    <lineage>
        <taxon>Bacteria</taxon>
        <taxon>Pseudomonadati</taxon>
        <taxon>Pseudomonadota</taxon>
        <taxon>Gammaproteobacteria</taxon>
        <taxon>Vibrionales</taxon>
        <taxon>Vibrionaceae</taxon>
        <taxon>Vibrio</taxon>
    </lineage>
</organism>
<evidence type="ECO:0000256" key="8">
    <source>
        <dbReference type="ARBA" id="ARBA00022741"/>
    </source>
</evidence>
<accession>A0ABS7YJT0</accession>
<keyword evidence="10 13" id="KW-0067">ATP-binding</keyword>
<comment type="similarity">
    <text evidence="13">Belongs to the LpxK family.</text>
</comment>
<evidence type="ECO:0000256" key="11">
    <source>
        <dbReference type="ARBA" id="ARBA00023098"/>
    </source>
</evidence>
<evidence type="ECO:0000256" key="7">
    <source>
        <dbReference type="ARBA" id="ARBA00022679"/>
    </source>
</evidence>
<evidence type="ECO:0000256" key="13">
    <source>
        <dbReference type="HAMAP-Rule" id="MF_00409"/>
    </source>
</evidence>
<keyword evidence="9 13" id="KW-0418">Kinase</keyword>
<evidence type="ECO:0000256" key="10">
    <source>
        <dbReference type="ARBA" id="ARBA00022840"/>
    </source>
</evidence>
<dbReference type="EMBL" id="JAIWIU010000042">
    <property type="protein sequence ID" value="MCA2015938.1"/>
    <property type="molecule type" value="Genomic_DNA"/>
</dbReference>
<evidence type="ECO:0000256" key="6">
    <source>
        <dbReference type="ARBA" id="ARBA00022556"/>
    </source>
</evidence>
<keyword evidence="6 13" id="KW-0441">Lipid A biosynthesis</keyword>
<comment type="pathway">
    <text evidence="2 13">Glycolipid biosynthesis; lipid IV(A) biosynthesis; lipid IV(A) from (3R)-3-hydroxytetradecanoyl-[acyl-carrier-protein] and UDP-N-acetyl-alpha-D-glucosamine: step 6/6.</text>
</comment>
<evidence type="ECO:0000256" key="1">
    <source>
        <dbReference type="ARBA" id="ARBA00002274"/>
    </source>
</evidence>
<keyword evidence="15" id="KW-1185">Reference proteome</keyword>
<comment type="caution">
    <text evidence="14">The sequence shown here is derived from an EMBL/GenBank/DDBJ whole genome shotgun (WGS) entry which is preliminary data.</text>
</comment>
<proteinExistence type="inferred from homology"/>
<keyword evidence="11 13" id="KW-0443">Lipid metabolism</keyword>
<keyword evidence="8 13" id="KW-0547">Nucleotide-binding</keyword>
<dbReference type="HAMAP" id="MF_00409">
    <property type="entry name" value="LpxK"/>
    <property type="match status" value="1"/>
</dbReference>
<comment type="catalytic activity">
    <reaction evidence="13">
        <text>a lipid A disaccharide + ATP = a lipid IVA + ADP + H(+)</text>
        <dbReference type="Rhea" id="RHEA:67840"/>
        <dbReference type="ChEBI" id="CHEBI:15378"/>
        <dbReference type="ChEBI" id="CHEBI:30616"/>
        <dbReference type="ChEBI" id="CHEBI:176343"/>
        <dbReference type="ChEBI" id="CHEBI:176425"/>
        <dbReference type="ChEBI" id="CHEBI:456216"/>
        <dbReference type="EC" id="2.7.1.130"/>
    </reaction>
</comment>
<keyword evidence="7 13" id="KW-0808">Transferase</keyword>
<dbReference type="PANTHER" id="PTHR42724:SF1">
    <property type="entry name" value="TETRAACYLDISACCHARIDE 4'-KINASE, MITOCHONDRIAL-RELATED"/>
    <property type="match status" value="1"/>
</dbReference>